<evidence type="ECO:0000256" key="3">
    <source>
        <dbReference type="ARBA" id="ARBA00022679"/>
    </source>
</evidence>
<dbReference type="NCBIfam" id="TIGR00089">
    <property type="entry name" value="MiaB/RimO family radical SAM methylthiotransferase"/>
    <property type="match status" value="1"/>
</dbReference>
<dbReference type="GO" id="GO:0046872">
    <property type="term" value="F:metal ion binding"/>
    <property type="evidence" value="ECO:0007669"/>
    <property type="project" value="UniProtKB-KW"/>
</dbReference>
<dbReference type="PROSITE" id="PS51449">
    <property type="entry name" value="MTTASE_N"/>
    <property type="match status" value="1"/>
</dbReference>
<dbReference type="InterPro" id="IPR038135">
    <property type="entry name" value="Methylthiotransferase_N_sf"/>
</dbReference>
<dbReference type="InterPro" id="IPR007197">
    <property type="entry name" value="rSAM"/>
</dbReference>
<dbReference type="PROSITE" id="PS51918">
    <property type="entry name" value="RADICAL_SAM"/>
    <property type="match status" value="1"/>
</dbReference>
<dbReference type="SFLD" id="SFLDS00029">
    <property type="entry name" value="Radical_SAM"/>
    <property type="match status" value="1"/>
</dbReference>
<dbReference type="Proteomes" id="UP000823634">
    <property type="component" value="Unassembled WGS sequence"/>
</dbReference>
<dbReference type="SFLD" id="SFLDG01061">
    <property type="entry name" value="methylthiotransferase"/>
    <property type="match status" value="1"/>
</dbReference>
<protein>
    <submittedName>
        <fullName evidence="10">tRNA (N(6)-L-threonylcarbamoyladenosine(37)-C(2))-methylthiotransferase MtaB</fullName>
    </submittedName>
</protein>
<dbReference type="SFLD" id="SFLDG01082">
    <property type="entry name" value="B12-binding_domain_containing"/>
    <property type="match status" value="1"/>
</dbReference>
<dbReference type="InterPro" id="IPR006467">
    <property type="entry name" value="MiaB-like_bact"/>
</dbReference>
<comment type="cofactor">
    <cofactor evidence="1">
        <name>[4Fe-4S] cluster</name>
        <dbReference type="ChEBI" id="CHEBI:49883"/>
    </cofactor>
</comment>
<reference evidence="10" key="1">
    <citation type="submission" date="2020-10" db="EMBL/GenBank/DDBJ databases">
        <authorList>
            <person name="Gilroy R."/>
        </authorList>
    </citation>
    <scope>NUCLEOTIDE SEQUENCE</scope>
    <source>
        <strain evidence="10">17113</strain>
    </source>
</reference>
<feature type="domain" description="Radical SAM core" evidence="9">
    <location>
        <begin position="140"/>
        <end position="372"/>
    </location>
</feature>
<keyword evidence="7" id="KW-0411">Iron-sulfur</keyword>
<dbReference type="Gene3D" id="3.40.50.12160">
    <property type="entry name" value="Methylthiotransferase, N-terminal domain"/>
    <property type="match status" value="1"/>
</dbReference>
<dbReference type="PANTHER" id="PTHR11918">
    <property type="entry name" value="RADICAL SAM PROTEINS"/>
    <property type="match status" value="1"/>
</dbReference>
<reference evidence="10" key="2">
    <citation type="journal article" date="2021" name="PeerJ">
        <title>Extensive microbial diversity within the chicken gut microbiome revealed by metagenomics and culture.</title>
        <authorList>
            <person name="Gilroy R."/>
            <person name="Ravi A."/>
            <person name="Getino M."/>
            <person name="Pursley I."/>
            <person name="Horton D.L."/>
            <person name="Alikhan N.F."/>
            <person name="Baker D."/>
            <person name="Gharbi K."/>
            <person name="Hall N."/>
            <person name="Watson M."/>
            <person name="Adriaenssens E.M."/>
            <person name="Foster-Nyarko E."/>
            <person name="Jarju S."/>
            <person name="Secka A."/>
            <person name="Antonio M."/>
            <person name="Oren A."/>
            <person name="Chaudhuri R.R."/>
            <person name="La Ragione R."/>
            <person name="Hildebrand F."/>
            <person name="Pallen M.J."/>
        </authorList>
    </citation>
    <scope>NUCLEOTIDE SEQUENCE</scope>
    <source>
        <strain evidence="10">17113</strain>
    </source>
</reference>
<dbReference type="InterPro" id="IPR058240">
    <property type="entry name" value="rSAM_sf"/>
</dbReference>
<name>A0A9D9DE30_9FIRM</name>
<comment type="caution">
    <text evidence="10">The sequence shown here is derived from an EMBL/GenBank/DDBJ whole genome shotgun (WGS) entry which is preliminary data.</text>
</comment>
<evidence type="ECO:0000256" key="7">
    <source>
        <dbReference type="ARBA" id="ARBA00023014"/>
    </source>
</evidence>
<dbReference type="PANTHER" id="PTHR11918:SF45">
    <property type="entry name" value="THREONYLCARBAMOYLADENOSINE TRNA METHYLTHIOTRANSFERASE"/>
    <property type="match status" value="1"/>
</dbReference>
<dbReference type="AlphaFoldDB" id="A0A9D9DE30"/>
<keyword evidence="6" id="KW-0408">Iron</keyword>
<dbReference type="InterPro" id="IPR023404">
    <property type="entry name" value="rSAM_horseshoe"/>
</dbReference>
<gene>
    <name evidence="10" type="primary">mtaB</name>
    <name evidence="10" type="ORF">IAC61_01225</name>
</gene>
<dbReference type="CDD" id="cd01335">
    <property type="entry name" value="Radical_SAM"/>
    <property type="match status" value="1"/>
</dbReference>
<keyword evidence="4" id="KW-0949">S-adenosyl-L-methionine</keyword>
<evidence type="ECO:0000256" key="6">
    <source>
        <dbReference type="ARBA" id="ARBA00023004"/>
    </source>
</evidence>
<dbReference type="NCBIfam" id="TIGR01579">
    <property type="entry name" value="MiaB-like-C"/>
    <property type="match status" value="1"/>
</dbReference>
<evidence type="ECO:0000313" key="11">
    <source>
        <dbReference type="Proteomes" id="UP000823634"/>
    </source>
</evidence>
<dbReference type="Pfam" id="PF04055">
    <property type="entry name" value="Radical_SAM"/>
    <property type="match status" value="1"/>
</dbReference>
<evidence type="ECO:0000256" key="4">
    <source>
        <dbReference type="ARBA" id="ARBA00022691"/>
    </source>
</evidence>
<evidence type="ECO:0000259" key="8">
    <source>
        <dbReference type="PROSITE" id="PS51449"/>
    </source>
</evidence>
<dbReference type="Gene3D" id="3.80.30.20">
    <property type="entry name" value="tm_1862 like domain"/>
    <property type="match status" value="1"/>
</dbReference>
<evidence type="ECO:0000259" key="9">
    <source>
        <dbReference type="PROSITE" id="PS51918"/>
    </source>
</evidence>
<dbReference type="SUPFAM" id="SSF102114">
    <property type="entry name" value="Radical SAM enzymes"/>
    <property type="match status" value="1"/>
</dbReference>
<sequence length="427" mass="47514">MDNKTFFTHSLGCKVNAYETEALATLLKEQGYTRVDDPRSAKVIILNTCAVTQTASKKSRQHISSYREANREAILVAMGCYSQIDAEKCLERGADIVLGTGKRKEAVGLIEEFAKTGKKVVSVAKEVRKQGYEEFGTAVLEEKQRAYLKVQDGCDSFCSYCYIPRLRGNSRSRDPREAVAEVTRLCELGYKEIVITGVHIGYYGRDLGDGSFGIADLLEAILRKNPSLPRLRISSIEQGELDIRFLNLLSAYPQIVSHFHVPLQSGSDATLRQMGRRYDSATYLQTIEKIREIRPEAAITTDLIAGFPGESEAEWEETLATCEKARFAEVHVFPFSSRPGTPAAAMPNQVDSATKSKRVHAMLSLSKAMRTEYEKAFYGRKLPVLIEEKEGGYCLGHSENYLLCRFRSEASVGEIVEVVFGPDVAAD</sequence>
<dbReference type="InterPro" id="IPR013848">
    <property type="entry name" value="Methylthiotransferase_N"/>
</dbReference>
<dbReference type="EMBL" id="JADINA010000009">
    <property type="protein sequence ID" value="MBO8425928.1"/>
    <property type="molecule type" value="Genomic_DNA"/>
</dbReference>
<keyword evidence="3" id="KW-0808">Transferase</keyword>
<dbReference type="InterPro" id="IPR005839">
    <property type="entry name" value="Methylthiotransferase"/>
</dbReference>
<dbReference type="GO" id="GO:0051539">
    <property type="term" value="F:4 iron, 4 sulfur cluster binding"/>
    <property type="evidence" value="ECO:0007669"/>
    <property type="project" value="UniProtKB-KW"/>
</dbReference>
<feature type="domain" description="MTTase N-terminal" evidence="8">
    <location>
        <begin position="4"/>
        <end position="115"/>
    </location>
</feature>
<evidence type="ECO:0000313" key="10">
    <source>
        <dbReference type="EMBL" id="MBO8425928.1"/>
    </source>
</evidence>
<dbReference type="FunFam" id="3.80.30.20:FF:000001">
    <property type="entry name" value="tRNA-2-methylthio-N(6)-dimethylallyladenosine synthase 2"/>
    <property type="match status" value="1"/>
</dbReference>
<evidence type="ECO:0000256" key="2">
    <source>
        <dbReference type="ARBA" id="ARBA00022485"/>
    </source>
</evidence>
<dbReference type="InterPro" id="IPR006638">
    <property type="entry name" value="Elp3/MiaA/NifB-like_rSAM"/>
</dbReference>
<keyword evidence="2" id="KW-0004">4Fe-4S</keyword>
<evidence type="ECO:0000256" key="1">
    <source>
        <dbReference type="ARBA" id="ARBA00001966"/>
    </source>
</evidence>
<dbReference type="Pfam" id="PF00919">
    <property type="entry name" value="UPF0004"/>
    <property type="match status" value="1"/>
</dbReference>
<organism evidence="10 11">
    <name type="scientific">Candidatus Alloenteromonas pullistercoris</name>
    <dbReference type="NCBI Taxonomy" id="2840785"/>
    <lineage>
        <taxon>Bacteria</taxon>
        <taxon>Bacillati</taxon>
        <taxon>Bacillota</taxon>
        <taxon>Bacillota incertae sedis</taxon>
        <taxon>Candidatus Alloenteromonas</taxon>
    </lineage>
</organism>
<evidence type="ECO:0000256" key="5">
    <source>
        <dbReference type="ARBA" id="ARBA00022723"/>
    </source>
</evidence>
<keyword evidence="5" id="KW-0479">Metal-binding</keyword>
<proteinExistence type="predicted"/>
<dbReference type="PROSITE" id="PS01278">
    <property type="entry name" value="MTTASE_RADICAL"/>
    <property type="match status" value="1"/>
</dbReference>
<dbReference type="InterPro" id="IPR020612">
    <property type="entry name" value="Methylthiotransferase_CS"/>
</dbReference>
<accession>A0A9D9DE30</accession>
<dbReference type="SMART" id="SM00729">
    <property type="entry name" value="Elp3"/>
    <property type="match status" value="1"/>
</dbReference>
<dbReference type="GO" id="GO:0035598">
    <property type="term" value="F:tRNA (N(6)-L-threonylcarbamoyladenosine(37)-C(2))-methylthiotransferase activity"/>
    <property type="evidence" value="ECO:0007669"/>
    <property type="project" value="TreeGrafter"/>
</dbReference>